<dbReference type="GO" id="GO:0004343">
    <property type="term" value="F:glucosamine 6-phosphate N-acetyltransferase activity"/>
    <property type="evidence" value="ECO:0007669"/>
    <property type="project" value="UniProtKB-UniRule"/>
</dbReference>
<dbReference type="CDD" id="cd04301">
    <property type="entry name" value="NAT_SF"/>
    <property type="match status" value="1"/>
</dbReference>
<keyword evidence="4" id="KW-1185">Reference proteome</keyword>
<gene>
    <name evidence="3" type="ORF">PV07_02727</name>
</gene>
<dbReference type="Pfam" id="PF00583">
    <property type="entry name" value="Acetyltransf_1"/>
    <property type="match status" value="1"/>
</dbReference>
<protein>
    <recommendedName>
        <fullName evidence="1">Glucosamine 6-phosphate N-acetyltransferase</fullName>
        <ecNumber evidence="1">2.3.1.4</ecNumber>
    </recommendedName>
</protein>
<dbReference type="InterPro" id="IPR039143">
    <property type="entry name" value="GNPNAT1-like"/>
</dbReference>
<comment type="similarity">
    <text evidence="1">Belongs to the acetyltransferase family. GNA1 subfamily.</text>
</comment>
<dbReference type="PROSITE" id="PS51186">
    <property type="entry name" value="GNAT"/>
    <property type="match status" value="1"/>
</dbReference>
<dbReference type="InterPro" id="IPR000182">
    <property type="entry name" value="GNAT_dom"/>
</dbReference>
<dbReference type="VEuPathDB" id="FungiDB:PV07_02727"/>
<evidence type="ECO:0000259" key="2">
    <source>
        <dbReference type="PROSITE" id="PS51186"/>
    </source>
</evidence>
<organism evidence="3 4">
    <name type="scientific">Cladophialophora immunda</name>
    <dbReference type="NCBI Taxonomy" id="569365"/>
    <lineage>
        <taxon>Eukaryota</taxon>
        <taxon>Fungi</taxon>
        <taxon>Dikarya</taxon>
        <taxon>Ascomycota</taxon>
        <taxon>Pezizomycotina</taxon>
        <taxon>Eurotiomycetes</taxon>
        <taxon>Chaetothyriomycetidae</taxon>
        <taxon>Chaetothyriales</taxon>
        <taxon>Herpotrichiellaceae</taxon>
        <taxon>Cladophialophora</taxon>
    </lineage>
</organism>
<evidence type="ECO:0000256" key="1">
    <source>
        <dbReference type="RuleBase" id="RU365086"/>
    </source>
</evidence>
<keyword evidence="1" id="KW-0808">Transferase</keyword>
<evidence type="ECO:0000313" key="3">
    <source>
        <dbReference type="EMBL" id="KIW31043.1"/>
    </source>
</evidence>
<comment type="catalytic activity">
    <reaction evidence="1">
        <text>D-glucosamine 6-phosphate + acetyl-CoA = N-acetyl-D-glucosamine 6-phosphate + CoA + H(+)</text>
        <dbReference type="Rhea" id="RHEA:10292"/>
        <dbReference type="ChEBI" id="CHEBI:15378"/>
        <dbReference type="ChEBI" id="CHEBI:57287"/>
        <dbReference type="ChEBI" id="CHEBI:57288"/>
        <dbReference type="ChEBI" id="CHEBI:57513"/>
        <dbReference type="ChEBI" id="CHEBI:58725"/>
        <dbReference type="EC" id="2.3.1.4"/>
    </reaction>
</comment>
<dbReference type="Gene3D" id="3.40.630.30">
    <property type="match status" value="1"/>
</dbReference>
<dbReference type="EC" id="2.3.1.4" evidence="1"/>
<evidence type="ECO:0000313" key="4">
    <source>
        <dbReference type="Proteomes" id="UP000054466"/>
    </source>
</evidence>
<dbReference type="GeneID" id="27341921"/>
<dbReference type="InterPro" id="IPR016181">
    <property type="entry name" value="Acyl_CoA_acyltransferase"/>
</dbReference>
<dbReference type="UniPathway" id="UPA00113">
    <property type="reaction ID" value="UER00529"/>
</dbReference>
<dbReference type="AlphaFoldDB" id="A0A0D2CIV6"/>
<reference evidence="3 4" key="1">
    <citation type="submission" date="2015-01" db="EMBL/GenBank/DDBJ databases">
        <title>The Genome Sequence of Cladophialophora immunda CBS83496.</title>
        <authorList>
            <consortium name="The Broad Institute Genomics Platform"/>
            <person name="Cuomo C."/>
            <person name="de Hoog S."/>
            <person name="Gorbushina A."/>
            <person name="Stielow B."/>
            <person name="Teixiera M."/>
            <person name="Abouelleil A."/>
            <person name="Chapman S.B."/>
            <person name="Priest M."/>
            <person name="Young S.K."/>
            <person name="Wortman J."/>
            <person name="Nusbaum C."/>
            <person name="Birren B."/>
        </authorList>
    </citation>
    <scope>NUCLEOTIDE SEQUENCE [LARGE SCALE GENOMIC DNA]</scope>
    <source>
        <strain evidence="3 4">CBS 83496</strain>
    </source>
</reference>
<accession>A0A0D2CIV6</accession>
<comment type="pathway">
    <text evidence="1">Nucleotide-sugar biosynthesis; UDP-N-acetyl-alpha-D-glucosamine biosynthesis; N-acetyl-alpha-D-glucosamine 1-phosphate from alpha-D-glucosamine 6-phosphate (route I): step 1/2.</text>
</comment>
<dbReference type="Proteomes" id="UP000054466">
    <property type="component" value="Unassembled WGS sequence"/>
</dbReference>
<sequence length="212" mass="24243">MPRTGQIWFPKPPNMEDPDYNIMMCPPPGDDAAPHGFPADPRAPESPKKIFRDAMEVRIKVFCDEQKCPLEAELDEDDLRSWHWIVYGWDPAGEITPVACLRIVPPPHLPHPNGFSDPDEKPYVKLGRVATLPEHRGKGLGRRLTETALQWSYANSLAIHPEWDGLVLAHAQVAVEKMYEKLGFVTDERLGRWDEVGIEHLGMWRQLRHTDE</sequence>
<dbReference type="RefSeq" id="XP_016251259.1">
    <property type="nucleotide sequence ID" value="XM_016389357.1"/>
</dbReference>
<keyword evidence="1" id="KW-0012">Acyltransferase</keyword>
<name>A0A0D2CIV6_9EURO</name>
<feature type="domain" description="N-acetyltransferase" evidence="2">
    <location>
        <begin position="49"/>
        <end position="208"/>
    </location>
</feature>
<dbReference type="STRING" id="569365.A0A0D2CIV6"/>
<proteinExistence type="inferred from homology"/>
<dbReference type="HOGENOM" id="CLU_056607_0_0_1"/>
<dbReference type="EMBL" id="KN847041">
    <property type="protein sequence ID" value="KIW31043.1"/>
    <property type="molecule type" value="Genomic_DNA"/>
</dbReference>
<dbReference type="GO" id="GO:0006048">
    <property type="term" value="P:UDP-N-acetylglucosamine biosynthetic process"/>
    <property type="evidence" value="ECO:0007669"/>
    <property type="project" value="UniProtKB-UniRule"/>
</dbReference>
<dbReference type="PANTHER" id="PTHR13355:SF11">
    <property type="entry name" value="GLUCOSAMINE 6-PHOSPHATE N-ACETYLTRANSFERASE"/>
    <property type="match status" value="1"/>
</dbReference>
<dbReference type="OrthoDB" id="329272at2759"/>
<dbReference type="SUPFAM" id="SSF55729">
    <property type="entry name" value="Acyl-CoA N-acyltransferases (Nat)"/>
    <property type="match status" value="1"/>
</dbReference>
<dbReference type="PANTHER" id="PTHR13355">
    <property type="entry name" value="GLUCOSAMINE 6-PHOSPHATE N-ACETYLTRANSFERASE"/>
    <property type="match status" value="1"/>
</dbReference>